<proteinExistence type="predicted"/>
<dbReference type="Pfam" id="PF21217">
    <property type="entry name" value="PaaA2"/>
    <property type="match status" value="1"/>
</dbReference>
<comment type="caution">
    <text evidence="2">The sequence shown here is derived from an EMBL/GenBank/DDBJ whole genome shotgun (WGS) entry which is preliminary data.</text>
</comment>
<dbReference type="Gene3D" id="6.20.450.20">
    <property type="match status" value="1"/>
</dbReference>
<dbReference type="InterPro" id="IPR048851">
    <property type="entry name" value="PaaA2_dom"/>
</dbReference>
<name>E6PQG7_9ZZZZ</name>
<organism evidence="2">
    <name type="scientific">mine drainage metagenome</name>
    <dbReference type="NCBI Taxonomy" id="410659"/>
    <lineage>
        <taxon>unclassified sequences</taxon>
        <taxon>metagenomes</taxon>
        <taxon>ecological metagenomes</taxon>
    </lineage>
</organism>
<dbReference type="AlphaFoldDB" id="E6PQG7"/>
<protein>
    <recommendedName>
        <fullName evidence="1">Stability determinant domain-containing protein</fullName>
    </recommendedName>
</protein>
<dbReference type="EMBL" id="CABM01000042">
    <property type="protein sequence ID" value="CBH97172.1"/>
    <property type="molecule type" value="Genomic_DNA"/>
</dbReference>
<accession>E6PQG7</accession>
<evidence type="ECO:0000313" key="2">
    <source>
        <dbReference type="EMBL" id="CBH97172.1"/>
    </source>
</evidence>
<feature type="domain" description="Stability determinant" evidence="1">
    <location>
        <begin position="18"/>
        <end position="48"/>
    </location>
</feature>
<reference evidence="2" key="1">
    <citation type="submission" date="2009-10" db="EMBL/GenBank/DDBJ databases">
        <title>Diversity of trophic interactions inside an arsenic-rich microbial ecosystem.</title>
        <authorList>
            <person name="Bertin P.N."/>
            <person name="Heinrich-Salmeron A."/>
            <person name="Pelletier E."/>
            <person name="Goulhen-Chollet F."/>
            <person name="Arsene-Ploetze F."/>
            <person name="Gallien S."/>
            <person name="Calteau A."/>
            <person name="Vallenet D."/>
            <person name="Casiot C."/>
            <person name="Chane-Woon-Ming B."/>
            <person name="Giloteaux L."/>
            <person name="Barakat M."/>
            <person name="Bonnefoy V."/>
            <person name="Bruneel O."/>
            <person name="Chandler M."/>
            <person name="Cleiss J."/>
            <person name="Duran R."/>
            <person name="Elbaz-Poulichet F."/>
            <person name="Fonknechten N."/>
            <person name="Lauga B."/>
            <person name="Mornico D."/>
            <person name="Ortet P."/>
            <person name="Schaeffer C."/>
            <person name="Siguier P."/>
            <person name="Alexander Thil Smith A."/>
            <person name="Van Dorsselaer A."/>
            <person name="Weissenbach J."/>
            <person name="Medigue C."/>
            <person name="Le Paslier D."/>
        </authorList>
    </citation>
    <scope>NUCLEOTIDE SEQUENCE</scope>
</reference>
<evidence type="ECO:0000259" key="1">
    <source>
        <dbReference type="Pfam" id="PF21217"/>
    </source>
</evidence>
<sequence>MNAVLSPIESEFATSDEAKAHDAWFRSRVLASLADTRPAVPHDQVMAESEAIIQAAILRKAAASQKP</sequence>
<gene>
    <name evidence="2" type="ORF">CARN2_2644</name>
</gene>